<dbReference type="PANTHER" id="PTHR22950:SF678">
    <property type="entry name" value="VACUOLAR AMINO ACID TRANSPORTER 5-RELATED"/>
    <property type="match status" value="1"/>
</dbReference>
<dbReference type="GO" id="GO:0000329">
    <property type="term" value="C:fungal-type vacuole membrane"/>
    <property type="evidence" value="ECO:0007669"/>
    <property type="project" value="TreeGrafter"/>
</dbReference>
<name>A0AAN7ZXN9_9SACH</name>
<evidence type="ECO:0000256" key="7">
    <source>
        <dbReference type="ARBA" id="ARBA00022989"/>
    </source>
</evidence>
<evidence type="ECO:0000256" key="9">
    <source>
        <dbReference type="SAM" id="Phobius"/>
    </source>
</evidence>
<feature type="transmembrane region" description="Helical" evidence="9">
    <location>
        <begin position="82"/>
        <end position="103"/>
    </location>
</feature>
<feature type="transmembrane region" description="Helical" evidence="9">
    <location>
        <begin position="272"/>
        <end position="289"/>
    </location>
</feature>
<evidence type="ECO:0000256" key="6">
    <source>
        <dbReference type="ARBA" id="ARBA00022970"/>
    </source>
</evidence>
<comment type="subcellular location">
    <subcellularLocation>
        <location evidence="1">Vacuole membrane</location>
        <topology evidence="1">Multi-pass membrane protein</topology>
    </subcellularLocation>
</comment>
<feature type="transmembrane region" description="Helical" evidence="9">
    <location>
        <begin position="384"/>
        <end position="405"/>
    </location>
</feature>
<sequence length="483" mass="53178">MVATIKSGIITLLHTACGAGILAMPFAFKPFGLLFGILIITFCGCCALLGLLLQTRVVKYIPQNSNASFFVLANQINPNLSVIFDIAIAVKCFGVGVSYLIVIGDLMPQILNVFTENSWLLNRNFHITMMMLFIVTPLCFMKRLNSLRHASMIAISSVVYLCLLVIIHFILPSNDIEGLKGKVSWWFPKNEPSPLTTLPIFVFAYTCHHNMFSVINEQPKKNFSNTRCIAIYSILLAFLLYIVIGGSGYLTFGDNITGNIIMLYPQSISSTIGRMAIVLLVMLAFPLQCHPARASIHHTIHFFETRYRNKGNKTNNSNEMDISGNFAVTTSTISIVDNTFNNSTTALIPQISVTEDATLIVAEELIEENSPKQPEIVPLKGKRFIIITTCILVCSYLLAISVHSLAFMLSLVGATGSTSISFILPGIFGYKLIGSEYTAASNSTMTMPKKTKLFKFFGLCLTLWGVIIMITSLFATLTVGPSH</sequence>
<gene>
    <name evidence="11" type="ORF">RI543_003367</name>
</gene>
<feature type="transmembrane region" description="Helical" evidence="9">
    <location>
        <begin position="191"/>
        <end position="208"/>
    </location>
</feature>
<evidence type="ECO:0000313" key="11">
    <source>
        <dbReference type="EMBL" id="KAK5779476.1"/>
    </source>
</evidence>
<feature type="transmembrane region" description="Helical" evidence="9">
    <location>
        <begin position="453"/>
        <end position="477"/>
    </location>
</feature>
<dbReference type="GO" id="GO:0015189">
    <property type="term" value="F:L-lysine transmembrane transporter activity"/>
    <property type="evidence" value="ECO:0007669"/>
    <property type="project" value="TreeGrafter"/>
</dbReference>
<keyword evidence="4" id="KW-0926">Vacuole</keyword>
<dbReference type="GO" id="GO:0005290">
    <property type="term" value="F:L-histidine transmembrane transporter activity"/>
    <property type="evidence" value="ECO:0007669"/>
    <property type="project" value="TreeGrafter"/>
</dbReference>
<dbReference type="GO" id="GO:0015194">
    <property type="term" value="F:L-serine transmembrane transporter activity"/>
    <property type="evidence" value="ECO:0007669"/>
    <property type="project" value="TreeGrafter"/>
</dbReference>
<dbReference type="PANTHER" id="PTHR22950">
    <property type="entry name" value="AMINO ACID TRANSPORTER"/>
    <property type="match status" value="1"/>
</dbReference>
<evidence type="ECO:0000256" key="4">
    <source>
        <dbReference type="ARBA" id="ARBA00022554"/>
    </source>
</evidence>
<dbReference type="EMBL" id="JAWIZZ010000047">
    <property type="protein sequence ID" value="KAK5779476.1"/>
    <property type="molecule type" value="Genomic_DNA"/>
</dbReference>
<dbReference type="Pfam" id="PF01490">
    <property type="entry name" value="Aa_trans"/>
    <property type="match status" value="1"/>
</dbReference>
<dbReference type="GO" id="GO:0005302">
    <property type="term" value="F:L-tyrosine transmembrane transporter activity"/>
    <property type="evidence" value="ECO:0007669"/>
    <property type="project" value="TreeGrafter"/>
</dbReference>
<evidence type="ECO:0000256" key="8">
    <source>
        <dbReference type="ARBA" id="ARBA00023136"/>
    </source>
</evidence>
<evidence type="ECO:0000259" key="10">
    <source>
        <dbReference type="Pfam" id="PF01490"/>
    </source>
</evidence>
<protein>
    <recommendedName>
        <fullName evidence="10">Amino acid transporter transmembrane domain-containing protein</fullName>
    </recommendedName>
</protein>
<reference evidence="12" key="1">
    <citation type="submission" date="2023-07" db="EMBL/GenBank/DDBJ databases">
        <title>A draft genome of Kazachstania heterogenica Y-27499.</title>
        <authorList>
            <person name="Donic C."/>
            <person name="Kralova J.S."/>
            <person name="Fidel L."/>
            <person name="Ben-Dor S."/>
            <person name="Jung S."/>
        </authorList>
    </citation>
    <scope>NUCLEOTIDE SEQUENCE [LARGE SCALE GENOMIC DNA]</scope>
    <source>
        <strain evidence="12">Y27499</strain>
    </source>
</reference>
<feature type="domain" description="Amino acid transporter transmembrane" evidence="10">
    <location>
        <begin position="3"/>
        <end position="471"/>
    </location>
</feature>
<evidence type="ECO:0000256" key="5">
    <source>
        <dbReference type="ARBA" id="ARBA00022692"/>
    </source>
</evidence>
<evidence type="ECO:0000256" key="3">
    <source>
        <dbReference type="ARBA" id="ARBA00022448"/>
    </source>
</evidence>
<accession>A0AAN7ZXN9</accession>
<dbReference type="Proteomes" id="UP001306508">
    <property type="component" value="Unassembled WGS sequence"/>
</dbReference>
<keyword evidence="6" id="KW-0029">Amino-acid transport</keyword>
<organism evidence="11 12">
    <name type="scientific">Arxiozyma heterogenica</name>
    <dbReference type="NCBI Taxonomy" id="278026"/>
    <lineage>
        <taxon>Eukaryota</taxon>
        <taxon>Fungi</taxon>
        <taxon>Dikarya</taxon>
        <taxon>Ascomycota</taxon>
        <taxon>Saccharomycotina</taxon>
        <taxon>Saccharomycetes</taxon>
        <taxon>Saccharomycetales</taxon>
        <taxon>Saccharomycetaceae</taxon>
        <taxon>Arxiozyma</taxon>
    </lineage>
</organism>
<evidence type="ECO:0000256" key="2">
    <source>
        <dbReference type="ARBA" id="ARBA00008066"/>
    </source>
</evidence>
<keyword evidence="7 9" id="KW-1133">Transmembrane helix</keyword>
<feature type="transmembrane region" description="Helical" evidence="9">
    <location>
        <begin position="411"/>
        <end position="433"/>
    </location>
</feature>
<feature type="transmembrane region" description="Helical" evidence="9">
    <location>
        <begin position="229"/>
        <end position="252"/>
    </location>
</feature>
<dbReference type="GO" id="GO:0061459">
    <property type="term" value="F:L-arginine transmembrane transporter activity"/>
    <property type="evidence" value="ECO:0007669"/>
    <property type="project" value="TreeGrafter"/>
</dbReference>
<feature type="transmembrane region" description="Helical" evidence="9">
    <location>
        <begin position="7"/>
        <end position="27"/>
    </location>
</feature>
<comment type="caution">
    <text evidence="11">The sequence shown here is derived from an EMBL/GenBank/DDBJ whole genome shotgun (WGS) entry which is preliminary data.</text>
</comment>
<evidence type="ECO:0000256" key="1">
    <source>
        <dbReference type="ARBA" id="ARBA00004128"/>
    </source>
</evidence>
<keyword evidence="8 9" id="KW-0472">Membrane</keyword>
<keyword evidence="5 9" id="KW-0812">Transmembrane</keyword>
<evidence type="ECO:0000313" key="12">
    <source>
        <dbReference type="Proteomes" id="UP001306508"/>
    </source>
</evidence>
<dbReference type="InterPro" id="IPR013057">
    <property type="entry name" value="AA_transpt_TM"/>
</dbReference>
<dbReference type="GO" id="GO:0005313">
    <property type="term" value="F:L-glutamate transmembrane transporter activity"/>
    <property type="evidence" value="ECO:0007669"/>
    <property type="project" value="TreeGrafter"/>
</dbReference>
<keyword evidence="3" id="KW-0813">Transport</keyword>
<feature type="transmembrane region" description="Helical" evidence="9">
    <location>
        <begin position="123"/>
        <end position="140"/>
    </location>
</feature>
<proteinExistence type="inferred from homology"/>
<feature type="transmembrane region" description="Helical" evidence="9">
    <location>
        <begin position="33"/>
        <end position="53"/>
    </location>
</feature>
<dbReference type="AlphaFoldDB" id="A0AAN7ZXN9"/>
<feature type="transmembrane region" description="Helical" evidence="9">
    <location>
        <begin position="152"/>
        <end position="171"/>
    </location>
</feature>
<keyword evidence="12" id="KW-1185">Reference proteome</keyword>
<comment type="similarity">
    <text evidence="2">Belongs to the amino acid/polyamine transporter 2 family.</text>
</comment>